<name>A0A2P1MXV5_9CAUD</name>
<accession>A0A2P1MXV5</accession>
<reference evidence="1 2" key="1">
    <citation type="submission" date="2018-03" db="EMBL/GenBank/DDBJ databases">
        <title>Isolation, the biological characteristics and genomics of two new strains of lysate Staphylococcus aureus phage.</title>
        <authorList>
            <person name="Jin X."/>
            <person name="Zhang C."/>
        </authorList>
    </citation>
    <scope>NUCLEOTIDE SEQUENCE [LARGE SCALE GENOMIC DNA]</scope>
</reference>
<evidence type="ECO:0000313" key="2">
    <source>
        <dbReference type="Proteomes" id="UP000241797"/>
    </source>
</evidence>
<dbReference type="RefSeq" id="YP_009799651.1">
    <property type="nucleotide sequence ID" value="NC_047945.1"/>
</dbReference>
<dbReference type="GeneID" id="54990140"/>
<organism evidence="1 2">
    <name type="scientific">Staphylococcus phage phiSA_BS1</name>
    <dbReference type="NCBI Taxonomy" id="2126734"/>
    <lineage>
        <taxon>Viruses</taxon>
        <taxon>Duplodnaviria</taxon>
        <taxon>Heunggongvirae</taxon>
        <taxon>Uroviricota</taxon>
        <taxon>Caudoviricetes</taxon>
        <taxon>Herelleviridae</taxon>
        <taxon>Twortvirinae</taxon>
        <taxon>Baoshanvirus</taxon>
        <taxon>Baoshanvirus BS1</taxon>
    </lineage>
</organism>
<dbReference type="EMBL" id="MH078572">
    <property type="protein sequence ID" value="AVP40388.1"/>
    <property type="molecule type" value="Genomic_DNA"/>
</dbReference>
<evidence type="ECO:0000313" key="1">
    <source>
        <dbReference type="EMBL" id="AVP40388.1"/>
    </source>
</evidence>
<protein>
    <submittedName>
        <fullName evidence="1">Uncharacterized protein</fullName>
    </submittedName>
</protein>
<sequence>MEWFTAEKGFNQDQADFSNHIGELLQNPEYRYVDRDIIGHCISCLSVLHRSGEDINELAKKADELFNTIVDKQDNIENN</sequence>
<keyword evidence="2" id="KW-1185">Reference proteome</keyword>
<dbReference type="KEGG" id="vg:54990140"/>
<proteinExistence type="predicted"/>
<dbReference type="Proteomes" id="UP000241797">
    <property type="component" value="Segment"/>
</dbReference>